<protein>
    <submittedName>
        <fullName evidence="3">FecR family protein</fullName>
    </submittedName>
</protein>
<dbReference type="Gene3D" id="2.60.120.1440">
    <property type="match status" value="1"/>
</dbReference>
<dbReference type="InterPro" id="IPR012373">
    <property type="entry name" value="Ferrdict_sens_TM"/>
</dbReference>
<organism evidence="3 4">
    <name type="scientific">Mucilaginibacter segetis</name>
    <dbReference type="NCBI Taxonomy" id="2793071"/>
    <lineage>
        <taxon>Bacteria</taxon>
        <taxon>Pseudomonadati</taxon>
        <taxon>Bacteroidota</taxon>
        <taxon>Sphingobacteriia</taxon>
        <taxon>Sphingobacteriales</taxon>
        <taxon>Sphingobacteriaceae</taxon>
        <taxon>Mucilaginibacter</taxon>
    </lineage>
</organism>
<dbReference type="AlphaFoldDB" id="A0A934PVL2"/>
<dbReference type="InterPro" id="IPR006860">
    <property type="entry name" value="FecR"/>
</dbReference>
<evidence type="ECO:0000259" key="2">
    <source>
        <dbReference type="Pfam" id="PF16344"/>
    </source>
</evidence>
<dbReference type="Pfam" id="PF04773">
    <property type="entry name" value="FecR"/>
    <property type="match status" value="1"/>
</dbReference>
<name>A0A934PVL2_9SPHI</name>
<dbReference type="Proteomes" id="UP000613193">
    <property type="component" value="Unassembled WGS sequence"/>
</dbReference>
<dbReference type="FunFam" id="2.60.120.1440:FF:000001">
    <property type="entry name" value="Putative anti-sigma factor"/>
    <property type="match status" value="1"/>
</dbReference>
<dbReference type="InterPro" id="IPR032508">
    <property type="entry name" value="FecR_C"/>
</dbReference>
<dbReference type="Gene3D" id="3.55.50.30">
    <property type="match status" value="1"/>
</dbReference>
<proteinExistence type="predicted"/>
<evidence type="ECO:0000259" key="1">
    <source>
        <dbReference type="Pfam" id="PF04773"/>
    </source>
</evidence>
<evidence type="ECO:0000313" key="3">
    <source>
        <dbReference type="EMBL" id="MBK0379910.1"/>
    </source>
</evidence>
<accession>A0A934PVL2</accession>
<keyword evidence="4" id="KW-1185">Reference proteome</keyword>
<dbReference type="PANTHER" id="PTHR30273">
    <property type="entry name" value="PERIPLASMIC SIGNAL SENSOR AND SIGMA FACTOR ACTIVATOR FECR-RELATED"/>
    <property type="match status" value="1"/>
</dbReference>
<dbReference type="EMBL" id="JAEHFW010000002">
    <property type="protein sequence ID" value="MBK0379910.1"/>
    <property type="molecule type" value="Genomic_DNA"/>
</dbReference>
<gene>
    <name evidence="3" type="ORF">I5M19_11355</name>
</gene>
<evidence type="ECO:0000313" key="4">
    <source>
        <dbReference type="Proteomes" id="UP000613193"/>
    </source>
</evidence>
<feature type="domain" description="FecR protein" evidence="1">
    <location>
        <begin position="179"/>
        <end position="274"/>
    </location>
</feature>
<feature type="domain" description="Protein FecR C-terminal" evidence="2">
    <location>
        <begin position="321"/>
        <end position="383"/>
    </location>
</feature>
<dbReference type="Pfam" id="PF16344">
    <property type="entry name" value="FecR_C"/>
    <property type="match status" value="1"/>
</dbReference>
<sequence length="399" mass="44262">MNPAEKLANAIDNYLKGTATPEETSMVNEWYYSFNDEEVNIPAQFKVLHSRIEERLKNRIYASTGIKVNHVKPFYQTKTARFAVAASILLFISVGLYFKLKTAAVDKTNPAQVAANDVKPGGNNAVLTLANGEKINLTSTKVGYITQQVGSKLSKTKDGLLTYNASGSVAHDSPISYNTIETPNGGQYQVNLPDGTKVWLNAASYLKYPVQFTGSTREVELKGEGYFEVAKDKSKPFRVITDKQTIQVLGTHFNINSYADEQYVTTTLLEGSVKVLPQKPDRGNKAALLLKPGEQALIDDHTAQVKAVNVDNFVAWKNGNFIFDGEDLHSIMRKISRWYDVKIEYKYNPKDALFTGIVSRAKSLTTLLHALEATGKVRFKISAEQKLTTVYSPVDNNSN</sequence>
<dbReference type="GO" id="GO:0016989">
    <property type="term" value="F:sigma factor antagonist activity"/>
    <property type="evidence" value="ECO:0007669"/>
    <property type="project" value="TreeGrafter"/>
</dbReference>
<reference evidence="3" key="1">
    <citation type="submission" date="2020-12" db="EMBL/GenBank/DDBJ databases">
        <title>Bacterial novel species Mucilaginibacter sp. SD-g isolated from soil.</title>
        <authorList>
            <person name="Jung H.-Y."/>
        </authorList>
    </citation>
    <scope>NUCLEOTIDE SEQUENCE</scope>
    <source>
        <strain evidence="3">SD-g</strain>
    </source>
</reference>
<dbReference type="PANTHER" id="PTHR30273:SF2">
    <property type="entry name" value="PROTEIN FECR"/>
    <property type="match status" value="1"/>
</dbReference>
<dbReference type="RefSeq" id="WP_200066450.1">
    <property type="nucleotide sequence ID" value="NZ_JAEHFW010000002.1"/>
</dbReference>
<comment type="caution">
    <text evidence="3">The sequence shown here is derived from an EMBL/GenBank/DDBJ whole genome shotgun (WGS) entry which is preliminary data.</text>
</comment>